<accession>A0AAQ3RG37</accession>
<dbReference type="EMBL" id="CP144690">
    <property type="protein sequence ID" value="WVY91467.1"/>
    <property type="molecule type" value="Genomic_DNA"/>
</dbReference>
<dbReference type="AlphaFoldDB" id="A0AAQ3RG37"/>
<evidence type="ECO:0000256" key="1">
    <source>
        <dbReference type="SAM" id="MobiDB-lite"/>
    </source>
</evidence>
<feature type="region of interest" description="Disordered" evidence="1">
    <location>
        <begin position="1"/>
        <end position="45"/>
    </location>
</feature>
<sequence length="155" mass="17662">MGPYTAPYHNLPHEQQKKKTKEPQFLPLHTSKTTETPIKIPSKKVPPFQLKREKDITKQRNGSISACAVLYVPWSEMVVEPLTVPRRQRAEKPSIAVSLQRGRAFNGNEPSTMVVEPSTVRRRKEYRKAFNGEASLRRRQRRIDGGGDKPSTTSL</sequence>
<feature type="region of interest" description="Disordered" evidence="1">
    <location>
        <begin position="128"/>
        <end position="155"/>
    </location>
</feature>
<protein>
    <submittedName>
        <fullName evidence="2">Uncharacterized protein</fullName>
    </submittedName>
</protein>
<dbReference type="Proteomes" id="UP001374535">
    <property type="component" value="Chromosome 11"/>
</dbReference>
<evidence type="ECO:0000313" key="3">
    <source>
        <dbReference type="Proteomes" id="UP001374535"/>
    </source>
</evidence>
<reference evidence="2 3" key="1">
    <citation type="journal article" date="2023" name="Life. Sci Alliance">
        <title>Evolutionary insights into 3D genome organization and epigenetic landscape of Vigna mungo.</title>
        <authorList>
            <person name="Junaid A."/>
            <person name="Singh B."/>
            <person name="Bhatia S."/>
        </authorList>
    </citation>
    <scope>NUCLEOTIDE SEQUENCE [LARGE SCALE GENOMIC DNA]</scope>
    <source>
        <strain evidence="2">Urdbean</strain>
    </source>
</reference>
<gene>
    <name evidence="2" type="ORF">V8G54_036981</name>
</gene>
<proteinExistence type="predicted"/>
<keyword evidence="3" id="KW-1185">Reference proteome</keyword>
<name>A0AAQ3RG37_VIGMU</name>
<organism evidence="2 3">
    <name type="scientific">Vigna mungo</name>
    <name type="common">Black gram</name>
    <name type="synonym">Phaseolus mungo</name>
    <dbReference type="NCBI Taxonomy" id="3915"/>
    <lineage>
        <taxon>Eukaryota</taxon>
        <taxon>Viridiplantae</taxon>
        <taxon>Streptophyta</taxon>
        <taxon>Embryophyta</taxon>
        <taxon>Tracheophyta</taxon>
        <taxon>Spermatophyta</taxon>
        <taxon>Magnoliopsida</taxon>
        <taxon>eudicotyledons</taxon>
        <taxon>Gunneridae</taxon>
        <taxon>Pentapetalae</taxon>
        <taxon>rosids</taxon>
        <taxon>fabids</taxon>
        <taxon>Fabales</taxon>
        <taxon>Fabaceae</taxon>
        <taxon>Papilionoideae</taxon>
        <taxon>50 kb inversion clade</taxon>
        <taxon>NPAAA clade</taxon>
        <taxon>indigoferoid/millettioid clade</taxon>
        <taxon>Phaseoleae</taxon>
        <taxon>Vigna</taxon>
    </lineage>
</organism>
<evidence type="ECO:0000313" key="2">
    <source>
        <dbReference type="EMBL" id="WVY91467.1"/>
    </source>
</evidence>